<dbReference type="InterPro" id="IPR053927">
    <property type="entry name" value="FlgK_helical"/>
</dbReference>
<evidence type="ECO:0000256" key="7">
    <source>
        <dbReference type="RuleBase" id="RU362065"/>
    </source>
</evidence>
<evidence type="ECO:0000256" key="5">
    <source>
        <dbReference type="ARBA" id="ARBA00022525"/>
    </source>
</evidence>
<name>A0A7W4PFZ7_9PROT</name>
<comment type="subcellular location">
    <subcellularLocation>
        <location evidence="1 7">Bacterial flagellum</location>
    </subcellularLocation>
    <subcellularLocation>
        <location evidence="2 7">Secreted</location>
    </subcellularLocation>
</comment>
<feature type="domain" description="Flagellar basal-body/hook protein C-terminal" evidence="8">
    <location>
        <begin position="479"/>
        <end position="517"/>
    </location>
</feature>
<dbReference type="Pfam" id="PF22638">
    <property type="entry name" value="FlgK_D1"/>
    <property type="match status" value="1"/>
</dbReference>
<evidence type="ECO:0000256" key="2">
    <source>
        <dbReference type="ARBA" id="ARBA00004613"/>
    </source>
</evidence>
<dbReference type="InterPro" id="IPR002371">
    <property type="entry name" value="FlgK"/>
</dbReference>
<keyword evidence="6 7" id="KW-0975">Bacterial flagellum</keyword>
<dbReference type="InterPro" id="IPR010930">
    <property type="entry name" value="Flg_bb/hook_C_dom"/>
</dbReference>
<gene>
    <name evidence="7 10" type="primary">flgK</name>
    <name evidence="10" type="ORF">HLH34_05660</name>
</gene>
<comment type="caution">
    <text evidence="10">The sequence shown here is derived from an EMBL/GenBank/DDBJ whole genome shotgun (WGS) entry which is preliminary data.</text>
</comment>
<organism evidence="10 11">
    <name type="scientific">Gluconacetobacter azotocaptans</name>
    <dbReference type="NCBI Taxonomy" id="142834"/>
    <lineage>
        <taxon>Bacteria</taxon>
        <taxon>Pseudomonadati</taxon>
        <taxon>Pseudomonadota</taxon>
        <taxon>Alphaproteobacteria</taxon>
        <taxon>Acetobacterales</taxon>
        <taxon>Acetobacteraceae</taxon>
        <taxon>Gluconacetobacter</taxon>
    </lineage>
</organism>
<keyword evidence="10" id="KW-0969">Cilium</keyword>
<comment type="similarity">
    <text evidence="3 7">Belongs to the flagella basal body rod proteins family.</text>
</comment>
<dbReference type="AlphaFoldDB" id="A0A7W4PFZ7"/>
<keyword evidence="10" id="KW-0966">Cell projection</keyword>
<sequence length="520" mass="52314">MGLTSSLSIATSGLSAIEYQLAVTSENVSNAGTAGYVRENATVTMAMAGHVGAGVKIGQTSLNVNTALQTALYSQNAQVASLTATSNSLAPLSSIQGSTSSDSGSTDTLSDELGNVQNALISLTATPLQSASQSLVISTAQSLTSTIHTLAAAYTDQRQAAEDNTVSTVSSINSGLTQIGQLSKQIMNLKALGSDTADLENQRLEVMSSLSSDLSVTFSETSNGDMVVRTADGTELPTRPDQIGQSDSTVALPTSTWPLSTSGAAVTSAMYYKAGDTNAQIPGITLAGKDITSHLTGGTLGANITLRDVTYPKMQAQLDSFSYTLASRFSNAGLSLFTDGTGAVPLSSATLPLSDTTKAATTPAGLVGLSSTLTVSSSYVNTPSSLATNGDVTTIAAVLSTAFGTSSDDVSGSDGSLAAPSTGLGPTGSLSTGYSGTQGLVALATALTSDQGATIGQASDDLTSATSVQTTLQTTVTNVSGVDVNNEMSNIVALQNAYAANAKVVTAVQSMFSALLNAID</sequence>
<dbReference type="GO" id="GO:0005198">
    <property type="term" value="F:structural molecule activity"/>
    <property type="evidence" value="ECO:0007669"/>
    <property type="project" value="UniProtKB-UniRule"/>
</dbReference>
<evidence type="ECO:0000256" key="1">
    <source>
        <dbReference type="ARBA" id="ARBA00004365"/>
    </source>
</evidence>
<evidence type="ECO:0000313" key="10">
    <source>
        <dbReference type="EMBL" id="MBB2189451.1"/>
    </source>
</evidence>
<evidence type="ECO:0000259" key="8">
    <source>
        <dbReference type="Pfam" id="PF06429"/>
    </source>
</evidence>
<evidence type="ECO:0000256" key="4">
    <source>
        <dbReference type="ARBA" id="ARBA00016244"/>
    </source>
</evidence>
<evidence type="ECO:0000256" key="3">
    <source>
        <dbReference type="ARBA" id="ARBA00009677"/>
    </source>
</evidence>
<dbReference type="GO" id="GO:0005576">
    <property type="term" value="C:extracellular region"/>
    <property type="evidence" value="ECO:0007669"/>
    <property type="project" value="UniProtKB-SubCell"/>
</dbReference>
<dbReference type="GO" id="GO:0044780">
    <property type="term" value="P:bacterial-type flagellum assembly"/>
    <property type="evidence" value="ECO:0007669"/>
    <property type="project" value="InterPro"/>
</dbReference>
<dbReference type="Proteomes" id="UP000555756">
    <property type="component" value="Unassembled WGS sequence"/>
</dbReference>
<dbReference type="RefSeq" id="WP_183118603.1">
    <property type="nucleotide sequence ID" value="NZ_JABEQF010000003.1"/>
</dbReference>
<evidence type="ECO:0000313" key="11">
    <source>
        <dbReference type="Proteomes" id="UP000555756"/>
    </source>
</evidence>
<evidence type="ECO:0000256" key="6">
    <source>
        <dbReference type="ARBA" id="ARBA00023143"/>
    </source>
</evidence>
<dbReference type="PANTHER" id="PTHR30033:SF1">
    <property type="entry name" value="FLAGELLAR HOOK-ASSOCIATED PROTEIN 1"/>
    <property type="match status" value="1"/>
</dbReference>
<dbReference type="NCBIfam" id="TIGR02492">
    <property type="entry name" value="flgK_ends"/>
    <property type="match status" value="1"/>
</dbReference>
<dbReference type="SUPFAM" id="SSF64518">
    <property type="entry name" value="Phase 1 flagellin"/>
    <property type="match status" value="1"/>
</dbReference>
<dbReference type="PANTHER" id="PTHR30033">
    <property type="entry name" value="FLAGELLAR HOOK-ASSOCIATED PROTEIN 1"/>
    <property type="match status" value="1"/>
</dbReference>
<evidence type="ECO:0000259" key="9">
    <source>
        <dbReference type="Pfam" id="PF22638"/>
    </source>
</evidence>
<keyword evidence="5 7" id="KW-0964">Secreted</keyword>
<feature type="domain" description="Flagellar hook-associated protein FlgK helical" evidence="9">
    <location>
        <begin position="105"/>
        <end position="331"/>
    </location>
</feature>
<protein>
    <recommendedName>
        <fullName evidence="4 7">Flagellar hook-associated protein 1</fullName>
        <shortName evidence="7">HAP1</shortName>
    </recommendedName>
</protein>
<keyword evidence="10" id="KW-0282">Flagellum</keyword>
<keyword evidence="11" id="KW-1185">Reference proteome</keyword>
<accession>A0A7W4PFZ7</accession>
<dbReference type="GO" id="GO:0009424">
    <property type="term" value="C:bacterial-type flagellum hook"/>
    <property type="evidence" value="ECO:0007669"/>
    <property type="project" value="UniProtKB-UniRule"/>
</dbReference>
<dbReference type="PRINTS" id="PR01005">
    <property type="entry name" value="FLGHOOKAP1"/>
</dbReference>
<dbReference type="EMBL" id="JABEQF010000003">
    <property type="protein sequence ID" value="MBB2189451.1"/>
    <property type="molecule type" value="Genomic_DNA"/>
</dbReference>
<reference evidence="10 11" key="1">
    <citation type="submission" date="2020-04" db="EMBL/GenBank/DDBJ databases">
        <title>Description of novel Gluconacetobacter.</title>
        <authorList>
            <person name="Sombolestani A."/>
        </authorList>
    </citation>
    <scope>NUCLEOTIDE SEQUENCE [LARGE SCALE GENOMIC DNA]</scope>
    <source>
        <strain evidence="10 11">LMG 21311</strain>
    </source>
</reference>
<dbReference type="Pfam" id="PF06429">
    <property type="entry name" value="Flg_bbr_C"/>
    <property type="match status" value="1"/>
</dbReference>
<proteinExistence type="inferred from homology"/>